<sequence length="178" mass="18746">MALALLALVGVEFGLAAFFAPGGRPRRLAPVVEVIFDPVGGASEFGRRIVAGLSCNTFRVNEVVAAATMLAAVLVIMLGSSWITLRLLAALSTGSAQFTYCRVTSLNSPRTSSSVGTFCLENSHSWRFLPSVGVGVITFGSFGSGAYPSPIFSPEISSRGRLSEEGILGCRYPELSCF</sequence>
<feature type="transmembrane region" description="Helical" evidence="1">
    <location>
        <begin position="63"/>
        <end position="85"/>
    </location>
</feature>
<gene>
    <name evidence="3" type="ORF">F2Q69_00039553</name>
</gene>
<comment type="caution">
    <text evidence="3">The sequence shown here is derived from an EMBL/GenBank/DDBJ whole genome shotgun (WGS) entry which is preliminary data.</text>
</comment>
<accession>A0A8S9NK49</accession>
<evidence type="ECO:0000313" key="4">
    <source>
        <dbReference type="Proteomes" id="UP000712600"/>
    </source>
</evidence>
<feature type="chain" id="PRO_5035911766" description="CASP-like protein" evidence="2">
    <location>
        <begin position="17"/>
        <end position="178"/>
    </location>
</feature>
<organism evidence="3 4">
    <name type="scientific">Brassica cretica</name>
    <name type="common">Mustard</name>
    <dbReference type="NCBI Taxonomy" id="69181"/>
    <lineage>
        <taxon>Eukaryota</taxon>
        <taxon>Viridiplantae</taxon>
        <taxon>Streptophyta</taxon>
        <taxon>Embryophyta</taxon>
        <taxon>Tracheophyta</taxon>
        <taxon>Spermatophyta</taxon>
        <taxon>Magnoliopsida</taxon>
        <taxon>eudicotyledons</taxon>
        <taxon>Gunneridae</taxon>
        <taxon>Pentapetalae</taxon>
        <taxon>rosids</taxon>
        <taxon>malvids</taxon>
        <taxon>Brassicales</taxon>
        <taxon>Brassicaceae</taxon>
        <taxon>Brassiceae</taxon>
        <taxon>Brassica</taxon>
    </lineage>
</organism>
<reference evidence="3" key="1">
    <citation type="submission" date="2019-12" db="EMBL/GenBank/DDBJ databases">
        <title>Genome sequencing and annotation of Brassica cretica.</title>
        <authorList>
            <person name="Studholme D.J."/>
            <person name="Sarris P."/>
        </authorList>
    </citation>
    <scope>NUCLEOTIDE SEQUENCE</scope>
    <source>
        <strain evidence="3">PFS-109/04</strain>
        <tissue evidence="3">Leaf</tissue>
    </source>
</reference>
<name>A0A8S9NK49_BRACR</name>
<keyword evidence="1" id="KW-0472">Membrane</keyword>
<dbReference type="AlphaFoldDB" id="A0A8S9NK49"/>
<dbReference type="EMBL" id="QGKX02001621">
    <property type="protein sequence ID" value="KAF3502227.1"/>
    <property type="molecule type" value="Genomic_DNA"/>
</dbReference>
<protein>
    <recommendedName>
        <fullName evidence="5">CASP-like protein</fullName>
    </recommendedName>
</protein>
<proteinExistence type="predicted"/>
<evidence type="ECO:0000313" key="3">
    <source>
        <dbReference type="EMBL" id="KAF3502227.1"/>
    </source>
</evidence>
<dbReference type="Proteomes" id="UP000712600">
    <property type="component" value="Unassembled WGS sequence"/>
</dbReference>
<keyword evidence="2" id="KW-0732">Signal</keyword>
<evidence type="ECO:0008006" key="5">
    <source>
        <dbReference type="Google" id="ProtNLM"/>
    </source>
</evidence>
<keyword evidence="1" id="KW-0812">Transmembrane</keyword>
<keyword evidence="1" id="KW-1133">Transmembrane helix</keyword>
<evidence type="ECO:0000256" key="1">
    <source>
        <dbReference type="SAM" id="Phobius"/>
    </source>
</evidence>
<feature type="signal peptide" evidence="2">
    <location>
        <begin position="1"/>
        <end position="16"/>
    </location>
</feature>
<evidence type="ECO:0000256" key="2">
    <source>
        <dbReference type="SAM" id="SignalP"/>
    </source>
</evidence>